<dbReference type="Proteomes" id="UP000029096">
    <property type="component" value="Unassembled WGS sequence"/>
</dbReference>
<dbReference type="NCBIfam" id="NF001299">
    <property type="entry name" value="PRK00241.1"/>
    <property type="match status" value="1"/>
</dbReference>
<comment type="caution">
    <text evidence="11">The sequence shown here is derived from an EMBL/GenBank/DDBJ whole genome shotgun (WGS) entry which is preliminary data.</text>
</comment>
<dbReference type="EC" id="3.6.1.22" evidence="4"/>
<evidence type="ECO:0000313" key="11">
    <source>
        <dbReference type="EMBL" id="KFI45797.1"/>
    </source>
</evidence>
<dbReference type="EMBL" id="JGYP01000002">
    <property type="protein sequence ID" value="KFI45797.1"/>
    <property type="molecule type" value="Genomic_DNA"/>
</dbReference>
<evidence type="ECO:0000256" key="6">
    <source>
        <dbReference type="ARBA" id="ARBA00022801"/>
    </source>
</evidence>
<protein>
    <recommendedName>
        <fullName evidence="4">NAD(+) diphosphatase</fullName>
        <ecNumber evidence="4">3.6.1.22</ecNumber>
    </recommendedName>
</protein>
<feature type="domain" description="Nudix hydrolase" evidence="10">
    <location>
        <begin position="245"/>
        <end position="376"/>
    </location>
</feature>
<dbReference type="GO" id="GO:0046872">
    <property type="term" value="F:metal ion binding"/>
    <property type="evidence" value="ECO:0007669"/>
    <property type="project" value="UniProtKB-KW"/>
</dbReference>
<dbReference type="PROSITE" id="PS00893">
    <property type="entry name" value="NUDIX_BOX"/>
    <property type="match status" value="1"/>
</dbReference>
<name>A0A086ZGZ7_9BIFI</name>
<evidence type="ECO:0000256" key="9">
    <source>
        <dbReference type="ARBA" id="ARBA00023679"/>
    </source>
</evidence>
<evidence type="ECO:0000256" key="3">
    <source>
        <dbReference type="ARBA" id="ARBA00009595"/>
    </source>
</evidence>
<keyword evidence="7" id="KW-0460">Magnesium</keyword>
<evidence type="ECO:0000256" key="5">
    <source>
        <dbReference type="ARBA" id="ARBA00022723"/>
    </source>
</evidence>
<dbReference type="Pfam" id="PF09297">
    <property type="entry name" value="Zn_ribbon_NUD"/>
    <property type="match status" value="1"/>
</dbReference>
<dbReference type="PROSITE" id="PS51462">
    <property type="entry name" value="NUDIX"/>
    <property type="match status" value="1"/>
</dbReference>
<dbReference type="InterPro" id="IPR000086">
    <property type="entry name" value="NUDIX_hydrolase_dom"/>
</dbReference>
<dbReference type="InterPro" id="IPR049734">
    <property type="entry name" value="NudC-like_C"/>
</dbReference>
<keyword evidence="12" id="KW-1185">Reference proteome</keyword>
<keyword evidence="8" id="KW-0520">NAD</keyword>
<comment type="cofactor">
    <cofactor evidence="1">
        <name>Mg(2+)</name>
        <dbReference type="ChEBI" id="CHEBI:18420"/>
    </cofactor>
</comment>
<dbReference type="GO" id="GO:0110153">
    <property type="term" value="F:RNA NAD-cap (NMN-forming) hydrolase activity"/>
    <property type="evidence" value="ECO:0007669"/>
    <property type="project" value="RHEA"/>
</dbReference>
<evidence type="ECO:0000256" key="7">
    <source>
        <dbReference type="ARBA" id="ARBA00022842"/>
    </source>
</evidence>
<evidence type="ECO:0000256" key="2">
    <source>
        <dbReference type="ARBA" id="ARBA00001947"/>
    </source>
</evidence>
<dbReference type="STRING" id="1437606.BBOH_0600"/>
<dbReference type="SUPFAM" id="SSF55811">
    <property type="entry name" value="Nudix"/>
    <property type="match status" value="1"/>
</dbReference>
<dbReference type="RefSeq" id="WP_033521914.1">
    <property type="nucleotide sequence ID" value="NZ_JDUS01000012.1"/>
</dbReference>
<dbReference type="eggNOG" id="COG2816">
    <property type="taxonomic scope" value="Bacteria"/>
</dbReference>
<dbReference type="GO" id="GO:0006742">
    <property type="term" value="P:NADP+ catabolic process"/>
    <property type="evidence" value="ECO:0007669"/>
    <property type="project" value="TreeGrafter"/>
</dbReference>
<evidence type="ECO:0000259" key="10">
    <source>
        <dbReference type="PROSITE" id="PS51462"/>
    </source>
</evidence>
<evidence type="ECO:0000256" key="4">
    <source>
        <dbReference type="ARBA" id="ARBA00012381"/>
    </source>
</evidence>
<keyword evidence="5" id="KW-0479">Metal-binding</keyword>
<gene>
    <name evidence="11" type="ORF">BBOH_0600</name>
</gene>
<comment type="cofactor">
    <cofactor evidence="2">
        <name>Zn(2+)</name>
        <dbReference type="ChEBI" id="CHEBI:29105"/>
    </cofactor>
</comment>
<dbReference type="GO" id="GO:0005829">
    <property type="term" value="C:cytosol"/>
    <property type="evidence" value="ECO:0007669"/>
    <property type="project" value="TreeGrafter"/>
</dbReference>
<evidence type="ECO:0000256" key="8">
    <source>
        <dbReference type="ARBA" id="ARBA00023027"/>
    </source>
</evidence>
<proteinExistence type="inferred from homology"/>
<reference evidence="11 12" key="1">
    <citation type="submission" date="2014-03" db="EMBL/GenBank/DDBJ databases">
        <title>Genomics of Bifidobacteria.</title>
        <authorList>
            <person name="Ventura M."/>
            <person name="Milani C."/>
            <person name="Lugli G.A."/>
        </authorList>
    </citation>
    <scope>NUCLEOTIDE SEQUENCE [LARGE SCALE GENOMIC DNA]</scope>
    <source>
        <strain evidence="11 12">DSM 22767</strain>
    </source>
</reference>
<dbReference type="PANTHER" id="PTHR42904:SF6">
    <property type="entry name" value="NAD-CAPPED RNA HYDROLASE NUDT12"/>
    <property type="match status" value="1"/>
</dbReference>
<organism evidence="11 12">
    <name type="scientific">Bifidobacterium bohemicum DSM 22767</name>
    <dbReference type="NCBI Taxonomy" id="1437606"/>
    <lineage>
        <taxon>Bacteria</taxon>
        <taxon>Bacillati</taxon>
        <taxon>Actinomycetota</taxon>
        <taxon>Actinomycetes</taxon>
        <taxon>Bifidobacteriales</taxon>
        <taxon>Bifidobacteriaceae</taxon>
        <taxon>Bifidobacterium</taxon>
    </lineage>
</organism>
<keyword evidence="6 11" id="KW-0378">Hydrolase</keyword>
<dbReference type="Gene3D" id="3.90.79.10">
    <property type="entry name" value="Nucleoside Triphosphate Pyrophosphohydrolase"/>
    <property type="match status" value="1"/>
</dbReference>
<dbReference type="GO" id="GO:0035529">
    <property type="term" value="F:NADH pyrophosphatase activity"/>
    <property type="evidence" value="ECO:0007669"/>
    <property type="project" value="TreeGrafter"/>
</dbReference>
<dbReference type="PANTHER" id="PTHR42904">
    <property type="entry name" value="NUDIX HYDROLASE, NUDC SUBFAMILY"/>
    <property type="match status" value="1"/>
</dbReference>
<dbReference type="InterPro" id="IPR015797">
    <property type="entry name" value="NUDIX_hydrolase-like_dom_sf"/>
</dbReference>
<sequence>MIPAFSPLALTQTLSFLPLSQGDVDYQTIRRADPDLIAEAFTEPHTTVILVCDGLVAVPRGQAALTHAEHARMRLATLPGRYAAEGLADAPQAVPIYLGQCPEPDSHCAMAVDISKVVDLSASPADGRGLAGSAEHASPTDSLRARPKSFGSAHAMAASALLGSDDSVFAKAAVRFDWVSLDEFASHASPREVGEAVTAVALGLWHAAQRHCSVCGSAVHPTQAGWAQVCTNPDCPCALERPLFPRIEPAVIVSVVDGQNRILLQHNRCWNDHKLFSVTAGFVEAGENLEHACRREVREETGLELGQVRYLGSQPWPFPASLMVAFKGVAVGGEMDPDGAETIEERFFTREDFRRDLESGAIVVPGPSSIARVMLEQWYGGELPMYFGD</sequence>
<dbReference type="InterPro" id="IPR015376">
    <property type="entry name" value="Znr_NADH_PPase"/>
</dbReference>
<dbReference type="GO" id="GO:0019677">
    <property type="term" value="P:NAD+ catabolic process"/>
    <property type="evidence" value="ECO:0007669"/>
    <property type="project" value="TreeGrafter"/>
</dbReference>
<evidence type="ECO:0000256" key="1">
    <source>
        <dbReference type="ARBA" id="ARBA00001946"/>
    </source>
</evidence>
<dbReference type="InterPro" id="IPR050241">
    <property type="entry name" value="NAD-cap_RNA_hydrolase_NudC"/>
</dbReference>
<accession>A0A086ZGZ7</accession>
<comment type="similarity">
    <text evidence="3">Belongs to the Nudix hydrolase family. NudC subfamily.</text>
</comment>
<dbReference type="CDD" id="cd03429">
    <property type="entry name" value="NUDIX_NADH_pyrophosphatase_Nudt13"/>
    <property type="match status" value="1"/>
</dbReference>
<comment type="catalytic activity">
    <reaction evidence="9">
        <text>a 5'-end NAD(+)-phospho-ribonucleoside in mRNA + H2O = a 5'-end phospho-adenosine-phospho-ribonucleoside in mRNA + beta-nicotinamide D-ribonucleotide + 2 H(+)</text>
        <dbReference type="Rhea" id="RHEA:60876"/>
        <dbReference type="Rhea" id="RHEA-COMP:15698"/>
        <dbReference type="Rhea" id="RHEA-COMP:15719"/>
        <dbReference type="ChEBI" id="CHEBI:14649"/>
        <dbReference type="ChEBI" id="CHEBI:15377"/>
        <dbReference type="ChEBI" id="CHEBI:15378"/>
        <dbReference type="ChEBI" id="CHEBI:144029"/>
        <dbReference type="ChEBI" id="CHEBI:144051"/>
    </reaction>
    <physiologicalReaction direction="left-to-right" evidence="9">
        <dbReference type="Rhea" id="RHEA:60877"/>
    </physiologicalReaction>
</comment>
<dbReference type="Pfam" id="PF00293">
    <property type="entry name" value="NUDIX"/>
    <property type="match status" value="1"/>
</dbReference>
<dbReference type="Gene3D" id="3.90.79.20">
    <property type="match status" value="1"/>
</dbReference>
<dbReference type="InterPro" id="IPR020084">
    <property type="entry name" value="NUDIX_hydrolase_CS"/>
</dbReference>
<dbReference type="AlphaFoldDB" id="A0A086ZGZ7"/>
<evidence type="ECO:0000313" key="12">
    <source>
        <dbReference type="Proteomes" id="UP000029096"/>
    </source>
</evidence>